<gene>
    <name evidence="9" type="ORF">SAMN06264868_10733</name>
</gene>
<dbReference type="Pfam" id="PF00034">
    <property type="entry name" value="Cytochrom_C"/>
    <property type="match status" value="2"/>
</dbReference>
<dbReference type="SUPFAM" id="SSF46626">
    <property type="entry name" value="Cytochrome c"/>
    <property type="match status" value="2"/>
</dbReference>
<keyword evidence="10" id="KW-1185">Reference proteome</keyword>
<dbReference type="PROSITE" id="PS51007">
    <property type="entry name" value="CYTC"/>
    <property type="match status" value="2"/>
</dbReference>
<proteinExistence type="predicted"/>
<evidence type="ECO:0000256" key="7">
    <source>
        <dbReference type="SAM" id="Phobius"/>
    </source>
</evidence>
<dbReference type="Gene3D" id="1.20.5.100">
    <property type="entry name" value="Cytochrome c1, transmembrane anchor, C-terminal"/>
    <property type="match status" value="1"/>
</dbReference>
<dbReference type="InterPro" id="IPR036909">
    <property type="entry name" value="Cyt_c-like_dom_sf"/>
</dbReference>
<keyword evidence="7" id="KW-0472">Membrane</keyword>
<dbReference type="PANTHER" id="PTHR37823">
    <property type="entry name" value="CYTOCHROME C-553-LIKE"/>
    <property type="match status" value="1"/>
</dbReference>
<keyword evidence="4" id="KW-0249">Electron transport</keyword>
<dbReference type="InterPro" id="IPR051811">
    <property type="entry name" value="Cytochrome_c550/c551-like"/>
</dbReference>
<feature type="domain" description="Cytochrome c" evidence="8">
    <location>
        <begin position="51"/>
        <end position="147"/>
    </location>
</feature>
<protein>
    <submittedName>
        <fullName evidence="9">Ubiquinol-cytochrome c reductase cytochrome c1 subunit</fullName>
    </submittedName>
</protein>
<dbReference type="InterPro" id="IPR021195">
    <property type="entry name" value="Ubol_Cyt_c_Rdtase_Cyt_c_su_prd"/>
</dbReference>
<evidence type="ECO:0000259" key="8">
    <source>
        <dbReference type="PROSITE" id="PS51007"/>
    </source>
</evidence>
<evidence type="ECO:0000256" key="6">
    <source>
        <dbReference type="PROSITE-ProRule" id="PRU00433"/>
    </source>
</evidence>
<dbReference type="RefSeq" id="WP_265134678.1">
    <property type="nucleotide sequence ID" value="NZ_FXTX01000007.1"/>
</dbReference>
<dbReference type="Proteomes" id="UP001157947">
    <property type="component" value="Unassembled WGS sequence"/>
</dbReference>
<feature type="domain" description="Cytochrome c" evidence="8">
    <location>
        <begin position="148"/>
        <end position="241"/>
    </location>
</feature>
<evidence type="ECO:0000256" key="1">
    <source>
        <dbReference type="ARBA" id="ARBA00022448"/>
    </source>
</evidence>
<dbReference type="GO" id="GO:0046872">
    <property type="term" value="F:metal ion binding"/>
    <property type="evidence" value="ECO:0007669"/>
    <property type="project" value="UniProtKB-KW"/>
</dbReference>
<keyword evidence="1" id="KW-0813">Transport</keyword>
<comment type="caution">
    <text evidence="9">The sequence shown here is derived from an EMBL/GenBank/DDBJ whole genome shotgun (WGS) entry which is preliminary data.</text>
</comment>
<accession>A0AA45WL96</accession>
<evidence type="ECO:0000256" key="4">
    <source>
        <dbReference type="ARBA" id="ARBA00022982"/>
    </source>
</evidence>
<dbReference type="InterPro" id="IPR009056">
    <property type="entry name" value="Cyt_c-like_dom"/>
</dbReference>
<evidence type="ECO:0000256" key="5">
    <source>
        <dbReference type="ARBA" id="ARBA00023004"/>
    </source>
</evidence>
<keyword evidence="3 6" id="KW-0479">Metal-binding</keyword>
<keyword evidence="2 6" id="KW-0349">Heme</keyword>
<dbReference type="Gene3D" id="1.10.760.10">
    <property type="entry name" value="Cytochrome c-like domain"/>
    <property type="match status" value="2"/>
</dbReference>
<dbReference type="GO" id="GO:0020037">
    <property type="term" value="F:heme binding"/>
    <property type="evidence" value="ECO:0007669"/>
    <property type="project" value="InterPro"/>
</dbReference>
<keyword evidence="7" id="KW-1133">Transmembrane helix</keyword>
<dbReference type="PANTHER" id="PTHR37823:SF1">
    <property type="entry name" value="CYTOCHROME C-553-LIKE"/>
    <property type="match status" value="1"/>
</dbReference>
<evidence type="ECO:0000256" key="3">
    <source>
        <dbReference type="ARBA" id="ARBA00022723"/>
    </source>
</evidence>
<evidence type="ECO:0000313" key="10">
    <source>
        <dbReference type="Proteomes" id="UP001157947"/>
    </source>
</evidence>
<evidence type="ECO:0000313" key="9">
    <source>
        <dbReference type="EMBL" id="SMP09913.1"/>
    </source>
</evidence>
<organism evidence="9 10">
    <name type="scientific">Venenivibrio stagnispumantis</name>
    <dbReference type="NCBI Taxonomy" id="407998"/>
    <lineage>
        <taxon>Bacteria</taxon>
        <taxon>Pseudomonadati</taxon>
        <taxon>Aquificota</taxon>
        <taxon>Aquificia</taxon>
        <taxon>Aquificales</taxon>
        <taxon>Hydrogenothermaceae</taxon>
        <taxon>Venenivibrio</taxon>
    </lineage>
</organism>
<keyword evidence="7" id="KW-0812">Transmembrane</keyword>
<dbReference type="AlphaFoldDB" id="A0AA45WL96"/>
<keyword evidence="5 6" id="KW-0408">Iron</keyword>
<sequence length="278" mass="31039">MKELKILLILIVIVLVGYWGIEPYAHSVMHGTIPKPDFSYLDLKKDVITNGDPAQGKELFMQNCASCHSIKKENIPAGIDANTAMASFNVVPPDLSNIGGIVEERFLANFIKNPQEATKYPKFAMPPMAQLSDEQIGDIVAYLKSIANKDLSGETIIKEACSRCHSIKYQKISAETNPENLKAYLGKVPPDLSVIGKAKEEEYLITFINNPQTVLPGTSMPRLGLTKESTEKAVEYLDKIADPHREERNRLSVWVLGYLVILAGLTFAWKKKIWKNIH</sequence>
<evidence type="ECO:0000256" key="2">
    <source>
        <dbReference type="ARBA" id="ARBA00022617"/>
    </source>
</evidence>
<feature type="transmembrane region" description="Helical" evidence="7">
    <location>
        <begin position="251"/>
        <end position="269"/>
    </location>
</feature>
<name>A0AA45WL96_9AQUI</name>
<dbReference type="EMBL" id="FXTX01000007">
    <property type="protein sequence ID" value="SMP09913.1"/>
    <property type="molecule type" value="Genomic_DNA"/>
</dbReference>
<dbReference type="GO" id="GO:0009055">
    <property type="term" value="F:electron transfer activity"/>
    <property type="evidence" value="ECO:0007669"/>
    <property type="project" value="InterPro"/>
</dbReference>
<reference evidence="9" key="1">
    <citation type="submission" date="2017-05" db="EMBL/GenBank/DDBJ databases">
        <authorList>
            <person name="Varghese N."/>
            <person name="Submissions S."/>
        </authorList>
    </citation>
    <scope>NUCLEOTIDE SEQUENCE</scope>
    <source>
        <strain evidence="9">DSM 18763</strain>
    </source>
</reference>
<dbReference type="PIRSF" id="PIRSF019225">
    <property type="entry name" value="Ubol_Cyt_c_Rdtase_Cyt_c_su_prd"/>
    <property type="match status" value="1"/>
</dbReference>